<dbReference type="CDD" id="cd01949">
    <property type="entry name" value="GGDEF"/>
    <property type="match status" value="1"/>
</dbReference>
<dbReference type="GO" id="GO:1902201">
    <property type="term" value="P:negative regulation of bacterial-type flagellum-dependent cell motility"/>
    <property type="evidence" value="ECO:0007669"/>
    <property type="project" value="TreeGrafter"/>
</dbReference>
<dbReference type="AlphaFoldDB" id="A0A1I0FFB8"/>
<reference evidence="8" key="1">
    <citation type="submission" date="2016-10" db="EMBL/GenBank/DDBJ databases">
        <authorList>
            <person name="Varghese N."/>
            <person name="Submissions S."/>
        </authorList>
    </citation>
    <scope>NUCLEOTIDE SEQUENCE [LARGE SCALE GENOMIC DNA]</scope>
    <source>
        <strain evidence="8">CGMCC 1.6489</strain>
    </source>
</reference>
<proteinExistence type="predicted"/>
<keyword evidence="4" id="KW-0175">Coiled coil</keyword>
<evidence type="ECO:0000256" key="4">
    <source>
        <dbReference type="SAM" id="Coils"/>
    </source>
</evidence>
<keyword evidence="8" id="KW-1185">Reference proteome</keyword>
<evidence type="ECO:0000313" key="7">
    <source>
        <dbReference type="EMBL" id="SET55901.1"/>
    </source>
</evidence>
<dbReference type="InterPro" id="IPR029787">
    <property type="entry name" value="Nucleotide_cyclase"/>
</dbReference>
<dbReference type="Proteomes" id="UP000198762">
    <property type="component" value="Unassembled WGS sequence"/>
</dbReference>
<dbReference type="InterPro" id="IPR043128">
    <property type="entry name" value="Rev_trsase/Diguanyl_cyclase"/>
</dbReference>
<protein>
    <recommendedName>
        <fullName evidence="2">diguanylate cyclase</fullName>
        <ecNumber evidence="2">2.7.7.65</ecNumber>
    </recommendedName>
</protein>
<dbReference type="PANTHER" id="PTHR45138">
    <property type="entry name" value="REGULATORY COMPONENTS OF SENSORY TRANSDUCTION SYSTEM"/>
    <property type="match status" value="1"/>
</dbReference>
<name>A0A1I0FFB8_9GAMM</name>
<dbReference type="PANTHER" id="PTHR45138:SF9">
    <property type="entry name" value="DIGUANYLATE CYCLASE DGCM-RELATED"/>
    <property type="match status" value="1"/>
</dbReference>
<dbReference type="FunFam" id="3.30.70.270:FF:000001">
    <property type="entry name" value="Diguanylate cyclase domain protein"/>
    <property type="match status" value="1"/>
</dbReference>
<evidence type="ECO:0000259" key="6">
    <source>
        <dbReference type="PROSITE" id="PS50887"/>
    </source>
</evidence>
<dbReference type="Gene3D" id="3.30.70.270">
    <property type="match status" value="1"/>
</dbReference>
<comment type="cofactor">
    <cofactor evidence="1">
        <name>Mg(2+)</name>
        <dbReference type="ChEBI" id="CHEBI:18420"/>
    </cofactor>
</comment>
<dbReference type="GO" id="GO:0043709">
    <property type="term" value="P:cell adhesion involved in single-species biofilm formation"/>
    <property type="evidence" value="ECO:0007669"/>
    <property type="project" value="TreeGrafter"/>
</dbReference>
<dbReference type="EMBL" id="FOHZ01000012">
    <property type="protein sequence ID" value="SET55901.1"/>
    <property type="molecule type" value="Genomic_DNA"/>
</dbReference>
<feature type="region of interest" description="Disordered" evidence="5">
    <location>
        <begin position="164"/>
        <end position="196"/>
    </location>
</feature>
<dbReference type="STRING" id="430453.SAMN04487962_11260"/>
<dbReference type="Pfam" id="PF00990">
    <property type="entry name" value="GGDEF"/>
    <property type="match status" value="1"/>
</dbReference>
<evidence type="ECO:0000256" key="5">
    <source>
        <dbReference type="SAM" id="MobiDB-lite"/>
    </source>
</evidence>
<dbReference type="SMART" id="SM00267">
    <property type="entry name" value="GGDEF"/>
    <property type="match status" value="1"/>
</dbReference>
<dbReference type="RefSeq" id="WP_091852707.1">
    <property type="nucleotide sequence ID" value="NZ_FOHZ01000012.1"/>
</dbReference>
<feature type="coiled-coil region" evidence="4">
    <location>
        <begin position="342"/>
        <end position="383"/>
    </location>
</feature>
<dbReference type="InterPro" id="IPR000160">
    <property type="entry name" value="GGDEF_dom"/>
</dbReference>
<accession>A0A1I0FFB8</accession>
<evidence type="ECO:0000256" key="3">
    <source>
        <dbReference type="ARBA" id="ARBA00034247"/>
    </source>
</evidence>
<comment type="catalytic activity">
    <reaction evidence="3">
        <text>2 GTP = 3',3'-c-di-GMP + 2 diphosphate</text>
        <dbReference type="Rhea" id="RHEA:24898"/>
        <dbReference type="ChEBI" id="CHEBI:33019"/>
        <dbReference type="ChEBI" id="CHEBI:37565"/>
        <dbReference type="ChEBI" id="CHEBI:58805"/>
        <dbReference type="EC" id="2.7.7.65"/>
    </reaction>
</comment>
<gene>
    <name evidence="7" type="ORF">SAMN04487962_11260</name>
</gene>
<dbReference type="EC" id="2.7.7.65" evidence="2"/>
<sequence length="549" mass="62109">MTSNKSQPSSDDGSEAELRYQVERLLARASLVSQGLDSQLDKVLSELRQYLRGQERSPDRLRGFQERLDSELERLDDHVGRERRDAARVLGRLLDTAGRSSLAGAGDLKRLSRELGPRGLPREALLPWIESFADAVEQALPGNGTGGERSPGLLGRFFQRGASERSQSQASDLAPPDGELDLETADNLPPEDDDQSQRLRIARRVGELMGRVMHQVELPPDTHRRAALLKARLSDQQDWALLRQSLDETADLVIAVVSHSQREFQGFLQRLDERLSSLHVHVTDQTDAMAGRQSAAEAMEQTVQGELSELGHSLVQHSDLEGLRASVSRHIERIASTVQVYRVREQERDEQLADQMEAMREKLVAMETHCEQVREQLAQERARALTDILTQLPNRESWDERLRFEHERWQRYGHPVALAVLDIDNFKQVNDSFGHKAGDRVIQLVARALRERLRTTDFVARYGGEEFVVLLPETSLDQAIRVIDSLRQHVAEMPFHFQRRPVAVTFSAGVSWFREGSAPDRVFDEADKALYQAKSDGRNRVVGARGLTW</sequence>
<organism evidence="7 8">
    <name type="scientific">Marinobacter segnicrescens</name>
    <dbReference type="NCBI Taxonomy" id="430453"/>
    <lineage>
        <taxon>Bacteria</taxon>
        <taxon>Pseudomonadati</taxon>
        <taxon>Pseudomonadota</taxon>
        <taxon>Gammaproteobacteria</taxon>
        <taxon>Pseudomonadales</taxon>
        <taxon>Marinobacteraceae</taxon>
        <taxon>Marinobacter</taxon>
    </lineage>
</organism>
<evidence type="ECO:0000256" key="2">
    <source>
        <dbReference type="ARBA" id="ARBA00012528"/>
    </source>
</evidence>
<dbReference type="InterPro" id="IPR048516">
    <property type="entry name" value="DGCcoil"/>
</dbReference>
<evidence type="ECO:0000256" key="1">
    <source>
        <dbReference type="ARBA" id="ARBA00001946"/>
    </source>
</evidence>
<dbReference type="SUPFAM" id="SSF55073">
    <property type="entry name" value="Nucleotide cyclase"/>
    <property type="match status" value="1"/>
</dbReference>
<dbReference type="GO" id="GO:0052621">
    <property type="term" value="F:diguanylate cyclase activity"/>
    <property type="evidence" value="ECO:0007669"/>
    <property type="project" value="UniProtKB-EC"/>
</dbReference>
<dbReference type="GO" id="GO:0005886">
    <property type="term" value="C:plasma membrane"/>
    <property type="evidence" value="ECO:0007669"/>
    <property type="project" value="TreeGrafter"/>
</dbReference>
<dbReference type="NCBIfam" id="TIGR00254">
    <property type="entry name" value="GGDEF"/>
    <property type="match status" value="1"/>
</dbReference>
<dbReference type="Pfam" id="PF20975">
    <property type="entry name" value="DGCcoil"/>
    <property type="match status" value="1"/>
</dbReference>
<dbReference type="PROSITE" id="PS50887">
    <property type="entry name" value="GGDEF"/>
    <property type="match status" value="1"/>
</dbReference>
<dbReference type="InterPro" id="IPR050469">
    <property type="entry name" value="Diguanylate_Cyclase"/>
</dbReference>
<feature type="domain" description="GGDEF" evidence="6">
    <location>
        <begin position="414"/>
        <end position="546"/>
    </location>
</feature>
<evidence type="ECO:0000313" key="8">
    <source>
        <dbReference type="Proteomes" id="UP000198762"/>
    </source>
</evidence>
<dbReference type="OrthoDB" id="9812260at2"/>
<feature type="compositionally biased region" description="Acidic residues" evidence="5">
    <location>
        <begin position="178"/>
        <end position="194"/>
    </location>
</feature>